<gene>
    <name evidence="2" type="ORF">EG68_12128</name>
</gene>
<evidence type="ECO:0000313" key="2">
    <source>
        <dbReference type="EMBL" id="KAF7234310.1"/>
    </source>
</evidence>
<feature type="region of interest" description="Disordered" evidence="1">
    <location>
        <begin position="1"/>
        <end position="24"/>
    </location>
</feature>
<dbReference type="AlphaFoldDB" id="A0A8S9YI33"/>
<dbReference type="EMBL" id="JTDE01010446">
    <property type="protein sequence ID" value="KAF7234310.1"/>
    <property type="molecule type" value="Genomic_DNA"/>
</dbReference>
<evidence type="ECO:0000313" key="3">
    <source>
        <dbReference type="Proteomes" id="UP000822476"/>
    </source>
</evidence>
<accession>A0A8S9YI33</accession>
<protein>
    <submittedName>
        <fullName evidence="2">Uncharacterized protein</fullName>
    </submittedName>
</protein>
<reference evidence="2" key="1">
    <citation type="submission" date="2019-07" db="EMBL/GenBank/DDBJ databases">
        <title>Annotation for the trematode Paragonimus miyazaki's.</title>
        <authorList>
            <person name="Choi Y.-J."/>
        </authorList>
    </citation>
    <scope>NUCLEOTIDE SEQUENCE</scope>
    <source>
        <strain evidence="2">Japan</strain>
    </source>
</reference>
<comment type="caution">
    <text evidence="2">The sequence shown here is derived from an EMBL/GenBank/DDBJ whole genome shotgun (WGS) entry which is preliminary data.</text>
</comment>
<keyword evidence="3" id="KW-1185">Reference proteome</keyword>
<proteinExistence type="predicted"/>
<sequence>MTGTYKLEKNGVKNCSPEKSNNAINQTNTNVRSLSWNGMTIFAECLNTNDLSPPNVKSIRTQPAVVDDRTEFRPSLRQPPVFHPNDDFESWEFAVTIYLASVSEKSMGPYILSFLGEEAARMFRSTGVRPTAPAPVIWPDAHIPDNSRDGCQSGSSLLERTLVPLQVAVQLLPLHCRQRLVAHLMDYLRPALLWIAVRRVYDNPGLNSLVGAHYQLSHH</sequence>
<organism evidence="2 3">
    <name type="scientific">Paragonimus skrjabini miyazakii</name>
    <dbReference type="NCBI Taxonomy" id="59628"/>
    <lineage>
        <taxon>Eukaryota</taxon>
        <taxon>Metazoa</taxon>
        <taxon>Spiralia</taxon>
        <taxon>Lophotrochozoa</taxon>
        <taxon>Platyhelminthes</taxon>
        <taxon>Trematoda</taxon>
        <taxon>Digenea</taxon>
        <taxon>Plagiorchiida</taxon>
        <taxon>Troglotremata</taxon>
        <taxon>Troglotrematidae</taxon>
        <taxon>Paragonimus</taxon>
    </lineage>
</organism>
<evidence type="ECO:0000256" key="1">
    <source>
        <dbReference type="SAM" id="MobiDB-lite"/>
    </source>
</evidence>
<name>A0A8S9YI33_9TREM</name>
<feature type="compositionally biased region" description="Basic and acidic residues" evidence="1">
    <location>
        <begin position="1"/>
        <end position="11"/>
    </location>
</feature>
<dbReference type="OrthoDB" id="6319351at2759"/>
<dbReference type="Proteomes" id="UP000822476">
    <property type="component" value="Unassembled WGS sequence"/>
</dbReference>